<evidence type="ECO:0000256" key="5">
    <source>
        <dbReference type="ARBA" id="ARBA00023002"/>
    </source>
</evidence>
<keyword evidence="7" id="KW-0325">Glycoprotein</keyword>
<feature type="binding site" evidence="9">
    <location>
        <position position="269"/>
    </location>
    <ligand>
        <name>Ca(2+)</name>
        <dbReference type="ChEBI" id="CHEBI:29108"/>
        <label>2</label>
    </ligand>
</feature>
<dbReference type="EC" id="1.11.1.-" evidence="12"/>
<evidence type="ECO:0000256" key="10">
    <source>
        <dbReference type="PIRSR" id="PIRSR601621-3"/>
    </source>
</evidence>
<evidence type="ECO:0000256" key="11">
    <source>
        <dbReference type="PIRSR" id="PIRSR601621-4"/>
    </source>
</evidence>
<dbReference type="GO" id="GO:0004601">
    <property type="term" value="F:peroxidase activity"/>
    <property type="evidence" value="ECO:0007669"/>
    <property type="project" value="UniProtKB-KW"/>
</dbReference>
<keyword evidence="15" id="KW-1185">Reference proteome</keyword>
<feature type="binding site" evidence="9">
    <location>
        <position position="140"/>
    </location>
    <ligand>
        <name>Ca(2+)</name>
        <dbReference type="ChEBI" id="CHEBI:29108"/>
        <label>1</label>
    </ligand>
</feature>
<comment type="similarity">
    <text evidence="1 12">Belongs to the peroxidase family. Ligninase subfamily.</text>
</comment>
<keyword evidence="6 9" id="KW-0408">Iron</keyword>
<feature type="chain" id="PRO_5007950171" description="Peroxidase" evidence="12">
    <location>
        <begin position="17"/>
        <end position="355"/>
    </location>
</feature>
<keyword evidence="12" id="KW-0732">Signal</keyword>
<evidence type="ECO:0000313" key="15">
    <source>
        <dbReference type="Proteomes" id="UP000078397"/>
    </source>
</evidence>
<dbReference type="PANTHER" id="PTHR31356:SF66">
    <property type="entry name" value="CATALASE-PEROXIDASE"/>
    <property type="match status" value="1"/>
</dbReference>
<feature type="disulfide bond" evidence="11">
    <location>
        <begin position="111"/>
        <end position="194"/>
    </location>
</feature>
<evidence type="ECO:0000313" key="14">
    <source>
        <dbReference type="EMBL" id="OAQ62927.1"/>
    </source>
</evidence>
<dbReference type="InterPro" id="IPR010255">
    <property type="entry name" value="Haem_peroxidase_sf"/>
</dbReference>
<accession>A0A179FC40</accession>
<dbReference type="Pfam" id="PF00141">
    <property type="entry name" value="peroxidase"/>
    <property type="match status" value="1"/>
</dbReference>
<dbReference type="Proteomes" id="UP000078397">
    <property type="component" value="Unassembled WGS sequence"/>
</dbReference>
<comment type="cofactor">
    <cofactor evidence="9 12">
        <name>Ca(2+)</name>
        <dbReference type="ChEBI" id="CHEBI:29108"/>
    </cofactor>
    <text evidence="9 12">Binds 2 calcium ions per subunit.</text>
</comment>
<dbReference type="PROSITE" id="PS50873">
    <property type="entry name" value="PEROXIDASE_4"/>
    <property type="match status" value="1"/>
</dbReference>
<dbReference type="PRINTS" id="PR00458">
    <property type="entry name" value="PEROXIDASE"/>
</dbReference>
<dbReference type="PRINTS" id="PR00462">
    <property type="entry name" value="LIGNINASE"/>
</dbReference>
<evidence type="ECO:0000256" key="7">
    <source>
        <dbReference type="ARBA" id="ARBA00023180"/>
    </source>
</evidence>
<dbReference type="OrthoDB" id="2113341at2759"/>
<dbReference type="InterPro" id="IPR019794">
    <property type="entry name" value="Peroxidases_AS"/>
</dbReference>
<proteinExistence type="inferred from homology"/>
<dbReference type="FunFam" id="1.10.520.10:FF:000021">
    <property type="entry name" value="Peroxidase"/>
    <property type="match status" value="1"/>
</dbReference>
<gene>
    <name evidence="14" type="ORF">VFPPC_08848</name>
</gene>
<keyword evidence="4 9" id="KW-0479">Metal-binding</keyword>
<evidence type="ECO:0000256" key="12">
    <source>
        <dbReference type="RuleBase" id="RU363051"/>
    </source>
</evidence>
<dbReference type="RefSeq" id="XP_018140507.1">
    <property type="nucleotide sequence ID" value="XM_018287483.1"/>
</dbReference>
<keyword evidence="5 12" id="KW-0560">Oxidoreductase</keyword>
<dbReference type="AlphaFoldDB" id="A0A179FC40"/>
<reference evidence="14 15" key="1">
    <citation type="journal article" date="2016" name="PLoS Pathog.">
        <title>Biosynthesis of antibiotic leucinostatins in bio-control fungus Purpureocillium lilacinum and their inhibition on phytophthora revealed by genome mining.</title>
        <authorList>
            <person name="Wang G."/>
            <person name="Liu Z."/>
            <person name="Lin R."/>
            <person name="Li E."/>
            <person name="Mao Z."/>
            <person name="Ling J."/>
            <person name="Yang Y."/>
            <person name="Yin W.B."/>
            <person name="Xie B."/>
        </authorList>
    </citation>
    <scope>NUCLEOTIDE SEQUENCE [LARGE SCALE GENOMIC DNA]</scope>
    <source>
        <strain evidence="14">170</strain>
    </source>
</reference>
<dbReference type="STRING" id="1380566.A0A179FC40"/>
<evidence type="ECO:0000256" key="6">
    <source>
        <dbReference type="ARBA" id="ARBA00023004"/>
    </source>
</evidence>
<dbReference type="GO" id="GO:0000302">
    <property type="term" value="P:response to reactive oxygen species"/>
    <property type="evidence" value="ECO:0007669"/>
    <property type="project" value="TreeGrafter"/>
</dbReference>
<dbReference type="KEGG" id="pchm:VFPPC_08848"/>
<dbReference type="GO" id="GO:0020037">
    <property type="term" value="F:heme binding"/>
    <property type="evidence" value="ECO:0007669"/>
    <property type="project" value="UniProtKB-UniRule"/>
</dbReference>
<keyword evidence="9 12" id="KW-0106">Calcium</keyword>
<dbReference type="GO" id="GO:0046872">
    <property type="term" value="F:metal ion binding"/>
    <property type="evidence" value="ECO:0007669"/>
    <property type="project" value="UniProtKB-UniRule"/>
</dbReference>
<protein>
    <recommendedName>
        <fullName evidence="12">Peroxidase</fullName>
        <ecNumber evidence="12">1.11.1.-</ecNumber>
    </recommendedName>
</protein>
<feature type="binding site" evidence="9">
    <location>
        <position position="250"/>
    </location>
    <ligand>
        <name>Ca(2+)</name>
        <dbReference type="ChEBI" id="CHEBI:29108"/>
        <label>2</label>
    </ligand>
</feature>
<evidence type="ECO:0000259" key="13">
    <source>
        <dbReference type="PROSITE" id="PS50873"/>
    </source>
</evidence>
<evidence type="ECO:0000256" key="1">
    <source>
        <dbReference type="ARBA" id="ARBA00006089"/>
    </source>
</evidence>
<dbReference type="GO" id="GO:0042744">
    <property type="term" value="P:hydrogen peroxide catabolic process"/>
    <property type="evidence" value="ECO:0007669"/>
    <property type="project" value="TreeGrafter"/>
</dbReference>
<dbReference type="Gene3D" id="1.10.420.10">
    <property type="entry name" value="Peroxidase, domain 2"/>
    <property type="match status" value="1"/>
</dbReference>
<dbReference type="InterPro" id="IPR001621">
    <property type="entry name" value="Ligninase"/>
</dbReference>
<feature type="site" description="Transition state stabilizer" evidence="10">
    <location>
        <position position="120"/>
    </location>
</feature>
<keyword evidence="11" id="KW-1015">Disulfide bond</keyword>
<sequence length="355" mass="38763">MKAPVITLSAISMVSAFRGMGDLLVPRVQNDPNLKRLPGDLDTLEESKLTPTGKLIKSILQGNGDPQDKRTAYTGSVPALDSAECARDKCCIWKHIADEMKSMMIEKGGQCNSLAREAVRMGFHDAGAWSLHTGKGGGADGSLVLANECYDRVANKGMEVGCNQMRSWYEKYKSYGVSMADLIQMGANVATVVCPLGPRVRTFVGRQDNPNPAPDGLLPKETDSADFLISLFSNKTISANELVALVGAHTTSTQHFVDPGRDGAPQDSTPGIWDVKFYGETTKWFPPQEILRFKSDIALSKDPRTFLTWKAFSLPILGQIGWNRAYATAYIRLSLLGVYNINELTECTKVLPLPS</sequence>
<keyword evidence="2 12" id="KW-0575">Peroxidase</keyword>
<dbReference type="EMBL" id="LSBJ02000006">
    <property type="protein sequence ID" value="OAQ62927.1"/>
    <property type="molecule type" value="Genomic_DNA"/>
</dbReference>
<dbReference type="GeneID" id="28851477"/>
<dbReference type="PROSITE" id="PS00436">
    <property type="entry name" value="PEROXIDASE_2"/>
    <property type="match status" value="1"/>
</dbReference>
<feature type="domain" description="Plant heme peroxidase family profile" evidence="13">
    <location>
        <begin position="163"/>
        <end position="255"/>
    </location>
</feature>
<evidence type="ECO:0000256" key="9">
    <source>
        <dbReference type="PIRSR" id="PIRSR601621-2"/>
    </source>
</evidence>
<feature type="binding site" evidence="9">
    <location>
        <position position="138"/>
    </location>
    <ligand>
        <name>Ca(2+)</name>
        <dbReference type="ChEBI" id="CHEBI:29108"/>
        <label>1</label>
    </ligand>
</feature>
<organism evidence="14 15">
    <name type="scientific">Pochonia chlamydosporia 170</name>
    <dbReference type="NCBI Taxonomy" id="1380566"/>
    <lineage>
        <taxon>Eukaryota</taxon>
        <taxon>Fungi</taxon>
        <taxon>Dikarya</taxon>
        <taxon>Ascomycota</taxon>
        <taxon>Pezizomycotina</taxon>
        <taxon>Sordariomycetes</taxon>
        <taxon>Hypocreomycetidae</taxon>
        <taxon>Hypocreales</taxon>
        <taxon>Clavicipitaceae</taxon>
        <taxon>Pochonia</taxon>
    </lineage>
</organism>
<feature type="disulfide bond" evidence="11">
    <location>
        <begin position="90"/>
        <end position="347"/>
    </location>
</feature>
<evidence type="ECO:0000256" key="2">
    <source>
        <dbReference type="ARBA" id="ARBA00022559"/>
    </source>
</evidence>
<feature type="binding site" evidence="9">
    <location>
        <position position="142"/>
    </location>
    <ligand>
        <name>Ca(2+)</name>
        <dbReference type="ChEBI" id="CHEBI:29108"/>
        <label>1</label>
    </ligand>
</feature>
<dbReference type="Gene3D" id="1.10.520.10">
    <property type="match status" value="1"/>
</dbReference>
<feature type="binding site" evidence="9">
    <location>
        <position position="274"/>
    </location>
    <ligand>
        <name>Ca(2+)</name>
        <dbReference type="ChEBI" id="CHEBI:29108"/>
        <label>2</label>
    </ligand>
</feature>
<comment type="caution">
    <text evidence="14">The sequence shown here is derived from an EMBL/GenBank/DDBJ whole genome shotgun (WGS) entry which is preliminary data.</text>
</comment>
<dbReference type="SUPFAM" id="SSF48113">
    <property type="entry name" value="Heme-dependent peroxidases"/>
    <property type="match status" value="1"/>
</dbReference>
<evidence type="ECO:0000256" key="8">
    <source>
        <dbReference type="PIRSR" id="PIRSR601621-1"/>
    </source>
</evidence>
<keyword evidence="3 9" id="KW-0349">Heme</keyword>
<dbReference type="InterPro" id="IPR044831">
    <property type="entry name" value="Ccp1-like"/>
</dbReference>
<feature type="active site" description="Proton acceptor" evidence="8">
    <location>
        <position position="124"/>
    </location>
</feature>
<evidence type="ECO:0000256" key="3">
    <source>
        <dbReference type="ARBA" id="ARBA00022617"/>
    </source>
</evidence>
<feature type="signal peptide" evidence="12">
    <location>
        <begin position="1"/>
        <end position="16"/>
    </location>
</feature>
<evidence type="ECO:0000256" key="4">
    <source>
        <dbReference type="ARBA" id="ARBA00022723"/>
    </source>
</evidence>
<dbReference type="GO" id="GO:0034599">
    <property type="term" value="P:cellular response to oxidative stress"/>
    <property type="evidence" value="ECO:0007669"/>
    <property type="project" value="InterPro"/>
</dbReference>
<feature type="binding site" evidence="9">
    <location>
        <position position="267"/>
    </location>
    <ligand>
        <name>Ca(2+)</name>
        <dbReference type="ChEBI" id="CHEBI:29108"/>
        <label>2</label>
    </ligand>
</feature>
<dbReference type="PANTHER" id="PTHR31356">
    <property type="entry name" value="THYLAKOID LUMENAL 29 KDA PROTEIN, CHLOROPLASTIC-RELATED"/>
    <property type="match status" value="1"/>
</dbReference>
<dbReference type="InterPro" id="IPR002016">
    <property type="entry name" value="Haem_peroxidase"/>
</dbReference>
<feature type="binding site" evidence="9">
    <location>
        <position position="125"/>
    </location>
    <ligand>
        <name>Ca(2+)</name>
        <dbReference type="ChEBI" id="CHEBI:29108"/>
        <label>1</label>
    </ligand>
</feature>
<comment type="cofactor">
    <cofactor evidence="9">
        <name>heme b</name>
        <dbReference type="ChEBI" id="CHEBI:60344"/>
    </cofactor>
    <text evidence="9">Binds 1 heme b (iron(II)-protoporphyrin IX) group per subunit.</text>
</comment>
<name>A0A179FC40_METCM</name>
<feature type="binding site" description="axial binding residue" evidence="9">
    <location>
        <position position="249"/>
    </location>
    <ligand>
        <name>heme b</name>
        <dbReference type="ChEBI" id="CHEBI:60344"/>
    </ligand>
    <ligandPart>
        <name>Fe</name>
        <dbReference type="ChEBI" id="CHEBI:18248"/>
    </ligandPart>
</feature>